<name>A0A8J7Q6A5_9BACT</name>
<dbReference type="InterPro" id="IPR001128">
    <property type="entry name" value="Cyt_P450"/>
</dbReference>
<dbReference type="AlphaFoldDB" id="A0A8J7Q6A5"/>
<evidence type="ECO:0000313" key="3">
    <source>
        <dbReference type="Proteomes" id="UP000664417"/>
    </source>
</evidence>
<dbReference type="EMBL" id="JAFREP010000023">
    <property type="protein sequence ID" value="MBO1321292.1"/>
    <property type="molecule type" value="Genomic_DNA"/>
</dbReference>
<dbReference type="InterPro" id="IPR002397">
    <property type="entry name" value="Cyt_P450_B"/>
</dbReference>
<dbReference type="PANTHER" id="PTHR46696:SF6">
    <property type="entry name" value="P450, PUTATIVE (EUROFUNG)-RELATED"/>
    <property type="match status" value="1"/>
</dbReference>
<organism evidence="2 3">
    <name type="scientific">Acanthopleuribacter pedis</name>
    <dbReference type="NCBI Taxonomy" id="442870"/>
    <lineage>
        <taxon>Bacteria</taxon>
        <taxon>Pseudomonadati</taxon>
        <taxon>Acidobacteriota</taxon>
        <taxon>Holophagae</taxon>
        <taxon>Acanthopleuribacterales</taxon>
        <taxon>Acanthopleuribacteraceae</taxon>
        <taxon>Acanthopleuribacter</taxon>
    </lineage>
</organism>
<keyword evidence="3" id="KW-1185">Reference proteome</keyword>
<dbReference type="GO" id="GO:0020037">
    <property type="term" value="F:heme binding"/>
    <property type="evidence" value="ECO:0007669"/>
    <property type="project" value="InterPro"/>
</dbReference>
<reference evidence="2" key="1">
    <citation type="submission" date="2021-03" db="EMBL/GenBank/DDBJ databases">
        <authorList>
            <person name="Wang G."/>
        </authorList>
    </citation>
    <scope>NUCLEOTIDE SEQUENCE</scope>
    <source>
        <strain evidence="2">KCTC 12899</strain>
    </source>
</reference>
<sequence>MPQTPLFHPFLPDALKNPYPFYNRFREDDPLHWSALECWMVFGNEDIHRFLNHDRFSLEPIFTEVDEEAMPFEAACNRWYRLINPVQKSYFRQRLDHILTESSLQKYAGLWRDEAERLAAALPEWGISDLMARFIKPLVLGVVADLLGVPETMRFRFRSILTELDGRLFELAGMGGRISSKNLIFGDLLRMYLELVSAKQLRNTGGEDALTALLASPEQGDPVAEEDLVDMLVFLLHTLTENSAHGLGNALIPLIHYHQEQDLALDDPAVMRATFEECLRYDSPVQFFPLMAHEDVMLHGKAVHRGQSVWLCLGAAHRDPAFAENPDTFQPDRTLKQPLALDLLPIIDKDLLRVIAHQAIPVILPRLKKAKLVAEGVSWQTGSSLARGPRTLPVRWSEQS</sequence>
<dbReference type="Proteomes" id="UP000664417">
    <property type="component" value="Unassembled WGS sequence"/>
</dbReference>
<dbReference type="Pfam" id="PF00067">
    <property type="entry name" value="p450"/>
    <property type="match status" value="1"/>
</dbReference>
<protein>
    <submittedName>
        <fullName evidence="2">Cytochrome P450</fullName>
    </submittedName>
</protein>
<dbReference type="GO" id="GO:0016705">
    <property type="term" value="F:oxidoreductase activity, acting on paired donors, with incorporation or reduction of molecular oxygen"/>
    <property type="evidence" value="ECO:0007669"/>
    <property type="project" value="InterPro"/>
</dbReference>
<dbReference type="SUPFAM" id="SSF48264">
    <property type="entry name" value="Cytochrome P450"/>
    <property type="match status" value="1"/>
</dbReference>
<dbReference type="InterPro" id="IPR036396">
    <property type="entry name" value="Cyt_P450_sf"/>
</dbReference>
<dbReference type="Gene3D" id="1.10.630.10">
    <property type="entry name" value="Cytochrome P450"/>
    <property type="match status" value="1"/>
</dbReference>
<comment type="similarity">
    <text evidence="1">Belongs to the cytochrome P450 family.</text>
</comment>
<gene>
    <name evidence="2" type="ORF">J3U88_22620</name>
</gene>
<dbReference type="PRINTS" id="PR00359">
    <property type="entry name" value="BP450"/>
</dbReference>
<dbReference type="GO" id="GO:0004497">
    <property type="term" value="F:monooxygenase activity"/>
    <property type="evidence" value="ECO:0007669"/>
    <property type="project" value="InterPro"/>
</dbReference>
<dbReference type="PANTHER" id="PTHR46696">
    <property type="entry name" value="P450, PUTATIVE (EUROFUNG)-RELATED"/>
    <property type="match status" value="1"/>
</dbReference>
<accession>A0A8J7Q6A5</accession>
<dbReference type="GO" id="GO:0005506">
    <property type="term" value="F:iron ion binding"/>
    <property type="evidence" value="ECO:0007669"/>
    <property type="project" value="InterPro"/>
</dbReference>
<proteinExistence type="inferred from homology"/>
<evidence type="ECO:0000313" key="2">
    <source>
        <dbReference type="EMBL" id="MBO1321292.1"/>
    </source>
</evidence>
<comment type="caution">
    <text evidence="2">The sequence shown here is derived from an EMBL/GenBank/DDBJ whole genome shotgun (WGS) entry which is preliminary data.</text>
</comment>
<evidence type="ECO:0000256" key="1">
    <source>
        <dbReference type="ARBA" id="ARBA00010617"/>
    </source>
</evidence>
<dbReference type="RefSeq" id="WP_207861266.1">
    <property type="nucleotide sequence ID" value="NZ_JAFREP010000023.1"/>
</dbReference>